<accession>L1JYD1</accession>
<dbReference type="HOGENOM" id="CLU_2125827_0_0_1"/>
<dbReference type="AlphaFoldDB" id="L1JYD1"/>
<reference evidence="2 4" key="1">
    <citation type="journal article" date="2012" name="Nature">
        <title>Algal genomes reveal evolutionary mosaicism and the fate of nucleomorphs.</title>
        <authorList>
            <consortium name="DOE Joint Genome Institute"/>
            <person name="Curtis B.A."/>
            <person name="Tanifuji G."/>
            <person name="Burki F."/>
            <person name="Gruber A."/>
            <person name="Irimia M."/>
            <person name="Maruyama S."/>
            <person name="Arias M.C."/>
            <person name="Ball S.G."/>
            <person name="Gile G.H."/>
            <person name="Hirakawa Y."/>
            <person name="Hopkins J.F."/>
            <person name="Kuo A."/>
            <person name="Rensing S.A."/>
            <person name="Schmutz J."/>
            <person name="Symeonidi A."/>
            <person name="Elias M."/>
            <person name="Eveleigh R.J."/>
            <person name="Herman E.K."/>
            <person name="Klute M.J."/>
            <person name="Nakayama T."/>
            <person name="Obornik M."/>
            <person name="Reyes-Prieto A."/>
            <person name="Armbrust E.V."/>
            <person name="Aves S.J."/>
            <person name="Beiko R.G."/>
            <person name="Coutinho P."/>
            <person name="Dacks J.B."/>
            <person name="Durnford D.G."/>
            <person name="Fast N.M."/>
            <person name="Green B.R."/>
            <person name="Grisdale C.J."/>
            <person name="Hempel F."/>
            <person name="Henrissat B."/>
            <person name="Hoppner M.P."/>
            <person name="Ishida K."/>
            <person name="Kim E."/>
            <person name="Koreny L."/>
            <person name="Kroth P.G."/>
            <person name="Liu Y."/>
            <person name="Malik S.B."/>
            <person name="Maier U.G."/>
            <person name="McRose D."/>
            <person name="Mock T."/>
            <person name="Neilson J.A."/>
            <person name="Onodera N.T."/>
            <person name="Poole A.M."/>
            <person name="Pritham E.J."/>
            <person name="Richards T.A."/>
            <person name="Rocap G."/>
            <person name="Roy S.W."/>
            <person name="Sarai C."/>
            <person name="Schaack S."/>
            <person name="Shirato S."/>
            <person name="Slamovits C.H."/>
            <person name="Spencer D.F."/>
            <person name="Suzuki S."/>
            <person name="Worden A.Z."/>
            <person name="Zauner S."/>
            <person name="Barry K."/>
            <person name="Bell C."/>
            <person name="Bharti A.K."/>
            <person name="Crow J.A."/>
            <person name="Grimwood J."/>
            <person name="Kramer R."/>
            <person name="Lindquist E."/>
            <person name="Lucas S."/>
            <person name="Salamov A."/>
            <person name="McFadden G.I."/>
            <person name="Lane C.E."/>
            <person name="Keeling P.J."/>
            <person name="Gray M.W."/>
            <person name="Grigoriev I.V."/>
            <person name="Archibald J.M."/>
        </authorList>
    </citation>
    <scope>NUCLEOTIDE SEQUENCE</scope>
    <source>
        <strain evidence="2 4">CCMP2712</strain>
    </source>
</reference>
<sequence length="114" mass="12547">MEGPCPGPERREVEQEGNAEENKEEDYDAVSNPVNPPDEEVDVATRERFIQRALSESARLRKETGKSEQKRDEVRSTMEGGAARMAELTSEHNEEHFSSFACANPAPGAGAENA</sequence>
<proteinExistence type="predicted"/>
<reference evidence="3" key="3">
    <citation type="submission" date="2015-06" db="UniProtKB">
        <authorList>
            <consortium name="EnsemblProtists"/>
        </authorList>
    </citation>
    <scope>IDENTIFICATION</scope>
</reference>
<feature type="region of interest" description="Disordered" evidence="1">
    <location>
        <begin position="56"/>
        <end position="114"/>
    </location>
</feature>
<feature type="compositionally biased region" description="Acidic residues" evidence="1">
    <location>
        <begin position="15"/>
        <end position="28"/>
    </location>
</feature>
<dbReference type="GeneID" id="17310082"/>
<dbReference type="EMBL" id="JH992970">
    <property type="protein sequence ID" value="EKX53225.1"/>
    <property type="molecule type" value="Genomic_DNA"/>
</dbReference>
<feature type="region of interest" description="Disordered" evidence="1">
    <location>
        <begin position="1"/>
        <end position="43"/>
    </location>
</feature>
<name>L1JYD1_GUITC</name>
<keyword evidence="4" id="KW-1185">Reference proteome</keyword>
<dbReference type="PaxDb" id="55529-EKX53225"/>
<dbReference type="Proteomes" id="UP000011087">
    <property type="component" value="Unassembled WGS sequence"/>
</dbReference>
<evidence type="ECO:0000313" key="4">
    <source>
        <dbReference type="Proteomes" id="UP000011087"/>
    </source>
</evidence>
<feature type="compositionally biased region" description="Low complexity" evidence="1">
    <location>
        <begin position="101"/>
        <end position="114"/>
    </location>
</feature>
<feature type="compositionally biased region" description="Basic and acidic residues" evidence="1">
    <location>
        <begin position="58"/>
        <end position="76"/>
    </location>
</feature>
<evidence type="ECO:0000313" key="3">
    <source>
        <dbReference type="EnsemblProtists" id="EKX53225"/>
    </source>
</evidence>
<dbReference type="EnsemblProtists" id="EKX53225">
    <property type="protein sequence ID" value="EKX53225"/>
    <property type="gene ID" value="GUITHDRAFT_150347"/>
</dbReference>
<protein>
    <submittedName>
        <fullName evidence="2 3">Uncharacterized protein</fullName>
    </submittedName>
</protein>
<dbReference type="KEGG" id="gtt:GUITHDRAFT_150347"/>
<gene>
    <name evidence="2" type="ORF">GUITHDRAFT_150347</name>
</gene>
<reference evidence="4" key="2">
    <citation type="submission" date="2012-11" db="EMBL/GenBank/DDBJ databases">
        <authorList>
            <person name="Kuo A."/>
            <person name="Curtis B.A."/>
            <person name="Tanifuji G."/>
            <person name="Burki F."/>
            <person name="Gruber A."/>
            <person name="Irimia M."/>
            <person name="Maruyama S."/>
            <person name="Arias M.C."/>
            <person name="Ball S.G."/>
            <person name="Gile G.H."/>
            <person name="Hirakawa Y."/>
            <person name="Hopkins J.F."/>
            <person name="Rensing S.A."/>
            <person name="Schmutz J."/>
            <person name="Symeonidi A."/>
            <person name="Elias M."/>
            <person name="Eveleigh R.J."/>
            <person name="Herman E.K."/>
            <person name="Klute M.J."/>
            <person name="Nakayama T."/>
            <person name="Obornik M."/>
            <person name="Reyes-Prieto A."/>
            <person name="Armbrust E.V."/>
            <person name="Aves S.J."/>
            <person name="Beiko R.G."/>
            <person name="Coutinho P."/>
            <person name="Dacks J.B."/>
            <person name="Durnford D.G."/>
            <person name="Fast N.M."/>
            <person name="Green B.R."/>
            <person name="Grisdale C."/>
            <person name="Hempe F."/>
            <person name="Henrissat B."/>
            <person name="Hoppner M.P."/>
            <person name="Ishida K.-I."/>
            <person name="Kim E."/>
            <person name="Koreny L."/>
            <person name="Kroth P.G."/>
            <person name="Liu Y."/>
            <person name="Malik S.-B."/>
            <person name="Maier U.G."/>
            <person name="McRose D."/>
            <person name="Mock T."/>
            <person name="Neilson J.A."/>
            <person name="Onodera N.T."/>
            <person name="Poole A.M."/>
            <person name="Pritham E.J."/>
            <person name="Richards T.A."/>
            <person name="Rocap G."/>
            <person name="Roy S.W."/>
            <person name="Sarai C."/>
            <person name="Schaack S."/>
            <person name="Shirato S."/>
            <person name="Slamovits C.H."/>
            <person name="Spencer D.F."/>
            <person name="Suzuki S."/>
            <person name="Worden A.Z."/>
            <person name="Zauner S."/>
            <person name="Barry K."/>
            <person name="Bell C."/>
            <person name="Bharti A.K."/>
            <person name="Crow J.A."/>
            <person name="Grimwood J."/>
            <person name="Kramer R."/>
            <person name="Lindquist E."/>
            <person name="Lucas S."/>
            <person name="Salamov A."/>
            <person name="McFadden G.I."/>
            <person name="Lane C.E."/>
            <person name="Keeling P.J."/>
            <person name="Gray M.W."/>
            <person name="Grigoriev I.V."/>
            <person name="Archibald J.M."/>
        </authorList>
    </citation>
    <scope>NUCLEOTIDE SEQUENCE</scope>
    <source>
        <strain evidence="4">CCMP2712</strain>
    </source>
</reference>
<dbReference type="RefSeq" id="XP_005840205.1">
    <property type="nucleotide sequence ID" value="XM_005840148.1"/>
</dbReference>
<evidence type="ECO:0000313" key="2">
    <source>
        <dbReference type="EMBL" id="EKX53225.1"/>
    </source>
</evidence>
<organism evidence="2">
    <name type="scientific">Guillardia theta (strain CCMP2712)</name>
    <name type="common">Cryptophyte</name>
    <dbReference type="NCBI Taxonomy" id="905079"/>
    <lineage>
        <taxon>Eukaryota</taxon>
        <taxon>Cryptophyceae</taxon>
        <taxon>Pyrenomonadales</taxon>
        <taxon>Geminigeraceae</taxon>
        <taxon>Guillardia</taxon>
    </lineage>
</organism>
<evidence type="ECO:0000256" key="1">
    <source>
        <dbReference type="SAM" id="MobiDB-lite"/>
    </source>
</evidence>